<sequence length="612" mass="66896">MRPLRSTSLLLLVVLAVTAATAPEAAPDVDDLRLENFAVSADDSATADFENRRHRHTADALGRLVAALPRLRVARERRLDLPAAAIELDADGRPIRVTYPFERDFPAGPGGPRTASTHRSVDLLVGPLFGYELGRLYDPSLVSLTVEPRLVLNPWPGARLRASLRIPVTNDFGFDFVHPDADELRPGPSGLEQFGWIRGVGLASITGGIFDDNRYGFSFGVARPIAQGTVLFDAQADYSGFLAFEPDGISYSRPGLWTGFAGVTVHPPGLDVAVRMRVAQFVYNDRGVEFEIQRPFGDLDVALFTTFAEDIRITGLRLGIPVPPLTRPTRAPVRVLPVASFDIDYRDEAAPLGVFMGGVASRERYLEDLALSTLQANEPRRAAAFEGRPAPRPRRSGHPASFVGTTGFIVTPSATVIGQRNIEVGYGNLSQGASWDGRDAFPNEVWYATIGFLPRVELGLRWTVIPGLRPFEDLAPDSRYTDADRMSSARLQLLRSRGWIPDVSIGIEDAFGTRRFHSTYAVAGWSGDIRPLRWSLSTGYAPRAFDATRHTLDGAFGAAEVSISSLASVAIEHDSERWNFGVGLTPWGVIRLRAAWLDLEQPALGLGLVWGF</sequence>
<reference evidence="2 3" key="1">
    <citation type="submission" date="2020-04" db="EMBL/GenBank/DDBJ databases">
        <title>Metagenomic profiling of ammonia- and methane-oxidizing microorganisms in a Dutch drinking water treatment plant.</title>
        <authorList>
            <person name="Poghosyan L."/>
            <person name="Leucker S."/>
        </authorList>
    </citation>
    <scope>NUCLEOTIDE SEQUENCE [LARGE SCALE GENOMIC DNA]</scope>
    <source>
        <strain evidence="2">S-RSF-IL-03</strain>
    </source>
</reference>
<protein>
    <recommendedName>
        <fullName evidence="4">YjbH domain-containing protein</fullName>
    </recommendedName>
</protein>
<organism evidence="2 3">
    <name type="scientific">Eiseniibacteriota bacterium</name>
    <dbReference type="NCBI Taxonomy" id="2212470"/>
    <lineage>
        <taxon>Bacteria</taxon>
        <taxon>Candidatus Eiseniibacteriota</taxon>
    </lineage>
</organism>
<dbReference type="Proteomes" id="UP000580839">
    <property type="component" value="Unassembled WGS sequence"/>
</dbReference>
<comment type="caution">
    <text evidence="2">The sequence shown here is derived from an EMBL/GenBank/DDBJ whole genome shotgun (WGS) entry which is preliminary data.</text>
</comment>
<evidence type="ECO:0000313" key="2">
    <source>
        <dbReference type="EMBL" id="NOT34416.1"/>
    </source>
</evidence>
<dbReference type="InterPro" id="IPR010344">
    <property type="entry name" value="YbjH"/>
</dbReference>
<keyword evidence="1" id="KW-0732">Signal</keyword>
<dbReference type="Pfam" id="PF06082">
    <property type="entry name" value="YjbH"/>
    <property type="match status" value="1"/>
</dbReference>
<name>A0A849SII0_UNCEI</name>
<accession>A0A849SII0</accession>
<feature type="signal peptide" evidence="1">
    <location>
        <begin position="1"/>
        <end position="22"/>
    </location>
</feature>
<feature type="chain" id="PRO_5032347362" description="YjbH domain-containing protein" evidence="1">
    <location>
        <begin position="23"/>
        <end position="612"/>
    </location>
</feature>
<evidence type="ECO:0000313" key="3">
    <source>
        <dbReference type="Proteomes" id="UP000580839"/>
    </source>
</evidence>
<dbReference type="AlphaFoldDB" id="A0A849SII0"/>
<evidence type="ECO:0008006" key="4">
    <source>
        <dbReference type="Google" id="ProtNLM"/>
    </source>
</evidence>
<proteinExistence type="predicted"/>
<dbReference type="EMBL" id="JABFRW010000120">
    <property type="protein sequence ID" value="NOT34416.1"/>
    <property type="molecule type" value="Genomic_DNA"/>
</dbReference>
<evidence type="ECO:0000256" key="1">
    <source>
        <dbReference type="SAM" id="SignalP"/>
    </source>
</evidence>
<gene>
    <name evidence="2" type="ORF">HOP12_09630</name>
</gene>